<dbReference type="Pfam" id="PF05742">
    <property type="entry name" value="TANGO2"/>
    <property type="match status" value="1"/>
</dbReference>
<evidence type="ECO:0000313" key="2">
    <source>
        <dbReference type="Proteomes" id="UP000216024"/>
    </source>
</evidence>
<protein>
    <recommendedName>
        <fullName evidence="3">NRDE family protein</fullName>
    </recommendedName>
</protein>
<dbReference type="PANTHER" id="PTHR17985:SF8">
    <property type="entry name" value="TRANSPORT AND GOLGI ORGANIZATION PROTEIN 2 HOMOLOG"/>
    <property type="match status" value="1"/>
</dbReference>
<comment type="caution">
    <text evidence="1">The sequence shown here is derived from an EMBL/GenBank/DDBJ whole genome shotgun (WGS) entry which is preliminary data.</text>
</comment>
<name>A0A267MJK9_9FIRM</name>
<dbReference type="InterPro" id="IPR008551">
    <property type="entry name" value="TANGO2"/>
</dbReference>
<evidence type="ECO:0000313" key="1">
    <source>
        <dbReference type="EMBL" id="PAB59781.1"/>
    </source>
</evidence>
<dbReference type="OrthoDB" id="4380123at2"/>
<dbReference type="Proteomes" id="UP000216024">
    <property type="component" value="Unassembled WGS sequence"/>
</dbReference>
<proteinExistence type="predicted"/>
<reference evidence="1 2" key="1">
    <citation type="submission" date="2017-06" db="EMBL/GenBank/DDBJ databases">
        <title>Draft genome sequence of anaerobic fermentative bacterium Anaeromicrobium sediminis DY2726D isolated from West Pacific Ocean sediments.</title>
        <authorList>
            <person name="Zeng X."/>
        </authorList>
    </citation>
    <scope>NUCLEOTIDE SEQUENCE [LARGE SCALE GENOMIC DNA]</scope>
    <source>
        <strain evidence="1 2">DY2726D</strain>
    </source>
</reference>
<dbReference type="RefSeq" id="WP_095132542.1">
    <property type="nucleotide sequence ID" value="NZ_NIBG01000005.1"/>
</dbReference>
<evidence type="ECO:0008006" key="3">
    <source>
        <dbReference type="Google" id="ProtNLM"/>
    </source>
</evidence>
<sequence>MCTIVLAYKKHPEYKLILAANRDEFYSRPTREVHFWEDHENVLAGRDLEKMGTWLGITKEGRLSAVTNYRDNSLNVKNPKSRGNLVKDYLTGEESPLEYMNKVKREKNLYDPYNLLVGSLNSIYYYSNVSDEIKELEPGVYGLSNNLLDTDWFKVNKAKEKLTGLIENKEKIFEEDLLNILYNKTIPSDDKLPDTGVGIEWERILAPLFVESPEYGTRACTILLVDKKDRVTLVEKSFNDYTWRLKKVEFNIK</sequence>
<accession>A0A267MJK9</accession>
<dbReference type="PANTHER" id="PTHR17985">
    <property type="entry name" value="SER/THR-RICH PROTEIN T10 IN DGCR REGION"/>
    <property type="match status" value="1"/>
</dbReference>
<dbReference type="AlphaFoldDB" id="A0A267MJK9"/>
<keyword evidence="2" id="KW-1185">Reference proteome</keyword>
<dbReference type="EMBL" id="NIBG01000005">
    <property type="protein sequence ID" value="PAB59781.1"/>
    <property type="molecule type" value="Genomic_DNA"/>
</dbReference>
<gene>
    <name evidence="1" type="ORF">CCE28_07440</name>
</gene>
<organism evidence="1 2">
    <name type="scientific">Anaeromicrobium sediminis</name>
    <dbReference type="NCBI Taxonomy" id="1478221"/>
    <lineage>
        <taxon>Bacteria</taxon>
        <taxon>Bacillati</taxon>
        <taxon>Bacillota</taxon>
        <taxon>Clostridia</taxon>
        <taxon>Peptostreptococcales</taxon>
        <taxon>Thermotaleaceae</taxon>
        <taxon>Anaeromicrobium</taxon>
    </lineage>
</organism>